<evidence type="ECO:0000256" key="15">
    <source>
        <dbReference type="SAM" id="MobiDB-lite"/>
    </source>
</evidence>
<evidence type="ECO:0000256" key="11">
    <source>
        <dbReference type="ARBA" id="ARBA00023098"/>
    </source>
</evidence>
<dbReference type="Pfam" id="PF00168">
    <property type="entry name" value="C2"/>
    <property type="match status" value="1"/>
</dbReference>
<dbReference type="PANTHER" id="PTHR45792:SF8">
    <property type="entry name" value="DIACYLGLYCEROL LIPASE-ALPHA"/>
    <property type="match status" value="1"/>
</dbReference>
<keyword evidence="7" id="KW-0378">Hydrolase</keyword>
<feature type="region of interest" description="Disordered" evidence="15">
    <location>
        <begin position="255"/>
        <end position="342"/>
    </location>
</feature>
<feature type="domain" description="C2" evidence="16">
    <location>
        <begin position="1"/>
        <end position="122"/>
    </location>
</feature>
<protein>
    <recommendedName>
        <fullName evidence="14">sn-1-specific diacylglycerol lipase</fullName>
        <ecNumber evidence="14">3.1.1.116</ecNumber>
    </recommendedName>
</protein>
<dbReference type="GO" id="GO:0016298">
    <property type="term" value="F:lipase activity"/>
    <property type="evidence" value="ECO:0007669"/>
    <property type="project" value="TreeGrafter"/>
</dbReference>
<dbReference type="OrthoDB" id="438440at2759"/>
<keyword evidence="3" id="KW-1003">Cell membrane</keyword>
<evidence type="ECO:0000256" key="6">
    <source>
        <dbReference type="ARBA" id="ARBA00022723"/>
    </source>
</evidence>
<feature type="region of interest" description="Disordered" evidence="15">
    <location>
        <begin position="729"/>
        <end position="758"/>
    </location>
</feature>
<proteinExistence type="predicted"/>
<feature type="compositionally biased region" description="Polar residues" evidence="15">
    <location>
        <begin position="205"/>
        <end position="218"/>
    </location>
</feature>
<feature type="compositionally biased region" description="Basic and acidic residues" evidence="15">
    <location>
        <begin position="308"/>
        <end position="318"/>
    </location>
</feature>
<evidence type="ECO:0000259" key="16">
    <source>
        <dbReference type="PROSITE" id="PS50004"/>
    </source>
</evidence>
<evidence type="ECO:0000256" key="8">
    <source>
        <dbReference type="ARBA" id="ARBA00022837"/>
    </source>
</evidence>
<accession>A0A1X2J300</accession>
<dbReference type="InterPro" id="IPR029058">
    <property type="entry name" value="AB_hydrolase_fold"/>
</dbReference>
<dbReference type="CDD" id="cd00519">
    <property type="entry name" value="Lipase_3"/>
    <property type="match status" value="1"/>
</dbReference>
<keyword evidence="12" id="KW-0472">Membrane</keyword>
<name>A0A1X2J300_9FUNG</name>
<keyword evidence="8" id="KW-0106">Calcium</keyword>
<evidence type="ECO:0000256" key="13">
    <source>
        <dbReference type="ARBA" id="ARBA00024531"/>
    </source>
</evidence>
<dbReference type="SUPFAM" id="SSF53474">
    <property type="entry name" value="alpha/beta-Hydrolases"/>
    <property type="match status" value="1"/>
</dbReference>
<feature type="compositionally biased region" description="Low complexity" evidence="15">
    <location>
        <begin position="736"/>
        <end position="748"/>
    </location>
</feature>
<feature type="region of interest" description="Disordered" evidence="15">
    <location>
        <begin position="191"/>
        <end position="225"/>
    </location>
</feature>
<dbReference type="Proteomes" id="UP000193560">
    <property type="component" value="Unassembled WGS sequence"/>
</dbReference>
<evidence type="ECO:0000256" key="4">
    <source>
        <dbReference type="ARBA" id="ARBA00022553"/>
    </source>
</evidence>
<keyword evidence="9" id="KW-0442">Lipid degradation</keyword>
<evidence type="ECO:0000256" key="5">
    <source>
        <dbReference type="ARBA" id="ARBA00022692"/>
    </source>
</evidence>
<evidence type="ECO:0000313" key="17">
    <source>
        <dbReference type="EMBL" id="ORZ26212.1"/>
    </source>
</evidence>
<keyword evidence="11" id="KW-0443">Lipid metabolism</keyword>
<organism evidence="17 18">
    <name type="scientific">Absidia repens</name>
    <dbReference type="NCBI Taxonomy" id="90262"/>
    <lineage>
        <taxon>Eukaryota</taxon>
        <taxon>Fungi</taxon>
        <taxon>Fungi incertae sedis</taxon>
        <taxon>Mucoromycota</taxon>
        <taxon>Mucoromycotina</taxon>
        <taxon>Mucoromycetes</taxon>
        <taxon>Mucorales</taxon>
        <taxon>Cunninghamellaceae</taxon>
        <taxon>Absidia</taxon>
    </lineage>
</organism>
<evidence type="ECO:0000256" key="3">
    <source>
        <dbReference type="ARBA" id="ARBA00022475"/>
    </source>
</evidence>
<dbReference type="InterPro" id="IPR000008">
    <property type="entry name" value="C2_dom"/>
</dbReference>
<keyword evidence="5" id="KW-0812">Transmembrane</keyword>
<comment type="catalytic activity">
    <reaction evidence="13">
        <text>a 1,2-diacyl-sn-glycerol + H2O = a 2-acylglycerol + a fatty acid + H(+)</text>
        <dbReference type="Rhea" id="RHEA:33275"/>
        <dbReference type="ChEBI" id="CHEBI:15377"/>
        <dbReference type="ChEBI" id="CHEBI:15378"/>
        <dbReference type="ChEBI" id="CHEBI:17389"/>
        <dbReference type="ChEBI" id="CHEBI:17815"/>
        <dbReference type="ChEBI" id="CHEBI:28868"/>
        <dbReference type="EC" id="3.1.1.116"/>
    </reaction>
    <physiologicalReaction direction="left-to-right" evidence="13">
        <dbReference type="Rhea" id="RHEA:33276"/>
    </physiologicalReaction>
</comment>
<evidence type="ECO:0000256" key="7">
    <source>
        <dbReference type="ARBA" id="ARBA00022801"/>
    </source>
</evidence>
<evidence type="ECO:0000256" key="2">
    <source>
        <dbReference type="ARBA" id="ARBA00004651"/>
    </source>
</evidence>
<feature type="compositionally biased region" description="Polar residues" evidence="15">
    <location>
        <begin position="749"/>
        <end position="758"/>
    </location>
</feature>
<keyword evidence="10" id="KW-1133">Transmembrane helix</keyword>
<feature type="compositionally biased region" description="Polar residues" evidence="15">
    <location>
        <begin position="319"/>
        <end position="339"/>
    </location>
</feature>
<dbReference type="EMBL" id="MCGE01000001">
    <property type="protein sequence ID" value="ORZ26212.1"/>
    <property type="molecule type" value="Genomic_DNA"/>
</dbReference>
<evidence type="ECO:0000256" key="9">
    <source>
        <dbReference type="ARBA" id="ARBA00022963"/>
    </source>
</evidence>
<dbReference type="PANTHER" id="PTHR45792">
    <property type="entry name" value="DIACYLGLYCEROL LIPASE HOMOLOG-RELATED"/>
    <property type="match status" value="1"/>
</dbReference>
<dbReference type="GO" id="GO:0005886">
    <property type="term" value="C:plasma membrane"/>
    <property type="evidence" value="ECO:0007669"/>
    <property type="project" value="UniProtKB-SubCell"/>
</dbReference>
<dbReference type="SUPFAM" id="SSF49562">
    <property type="entry name" value="C2 domain (Calcium/lipid-binding domain, CaLB)"/>
    <property type="match status" value="1"/>
</dbReference>
<dbReference type="InterPro" id="IPR052214">
    <property type="entry name" value="DAG_Lipase-Related"/>
</dbReference>
<dbReference type="Gene3D" id="3.40.50.1820">
    <property type="entry name" value="alpha/beta hydrolase"/>
    <property type="match status" value="1"/>
</dbReference>
<dbReference type="InterPro" id="IPR035892">
    <property type="entry name" value="C2_domain_sf"/>
</dbReference>
<keyword evidence="6" id="KW-0479">Metal-binding</keyword>
<evidence type="ECO:0000256" key="14">
    <source>
        <dbReference type="ARBA" id="ARBA00026104"/>
    </source>
</evidence>
<evidence type="ECO:0000256" key="1">
    <source>
        <dbReference type="ARBA" id="ARBA00001913"/>
    </source>
</evidence>
<evidence type="ECO:0000256" key="10">
    <source>
        <dbReference type="ARBA" id="ARBA00022989"/>
    </source>
</evidence>
<keyword evidence="18" id="KW-1185">Reference proteome</keyword>
<feature type="compositionally biased region" description="Acidic residues" evidence="15">
    <location>
        <begin position="263"/>
        <end position="279"/>
    </location>
</feature>
<dbReference type="EC" id="3.1.1.116" evidence="14"/>
<evidence type="ECO:0000256" key="12">
    <source>
        <dbReference type="ARBA" id="ARBA00023136"/>
    </source>
</evidence>
<comment type="caution">
    <text evidence="17">The sequence shown here is derived from an EMBL/GenBank/DDBJ whole genome shotgun (WGS) entry which is preliminary data.</text>
</comment>
<dbReference type="Gene3D" id="2.60.40.150">
    <property type="entry name" value="C2 domain"/>
    <property type="match status" value="1"/>
</dbReference>
<sequence length="776" mass="87236">MASNDPTELENPDDKGGTLSQGVLRLRILDCHLNNIPIKKPYFVITLGEQKLQTAISEEQQWSQQQFDLTVDFHAQLFGTLQLDLYDNNTWFSDKHIGRTEIRLCLLETMPESFTNYYEIWDKQLSSGASSTVGQETACRNNLGVLHIHLTYRYQHATMQEHDNPDQHMIANGTQDNLPARLADLLLLPSTSRRSQDQDEMDNQGIRNDTNNDSSTLQGPPGSYNLVEKEAMDEDLKRYARFQRQRSKLLNGDIENRSILTGGDEDEDDEDDDSDEDESGYGYSAGGSRDSNSNYRTKGSRGLEQSEEEKPLPAHQTDDSLTSPTSTINQQDDLNSTDQDNSKDNRQVLRAIGKLLSQFGQGLELSNLQILSGFNLLEKFYAQLPRDHDDRDIVLDLKQVELMGHFWKFAMASYGWKGLNFLGRGNGVFSDGWRDNSDALSIVEYLSIPKADLLAYEFRRAEAFRPSYFIALDRSTDAIVLSIRGTMSVSDTLTDLVCTYEPWRGGIVHSGMKESALWFLRNVAPQLLVYCQKYSVSGLYIIGHSLGSATAAILTILLMDYLDEFKEKGGDGFTLECFGYAPACCLDLKLAETYKEHIHSFVSADDIVSKLSYGSMMTLKDMIVAGVEASKLVAPKSSTGDRYKSAFERIDKVRTRCLASKENPRLYVAGQIYQFWLDPIPGHDTRVVIEKTNATKVCTEVIAQRSVIGDHLPSNFDLAVKRCRETLMRKGQQHDTTTTTTTITTTNTEPISQPSVSTDDLWSQFSNLKCGDGKEK</sequence>
<dbReference type="InterPro" id="IPR002921">
    <property type="entry name" value="Fungal_lipase-type"/>
</dbReference>
<comment type="subcellular location">
    <subcellularLocation>
        <location evidence="2">Cell membrane</location>
        <topology evidence="2">Multi-pass membrane protein</topology>
    </subcellularLocation>
</comment>
<reference evidence="17 18" key="1">
    <citation type="submission" date="2016-07" db="EMBL/GenBank/DDBJ databases">
        <title>Pervasive Adenine N6-methylation of Active Genes in Fungi.</title>
        <authorList>
            <consortium name="DOE Joint Genome Institute"/>
            <person name="Mondo S.J."/>
            <person name="Dannebaum R.O."/>
            <person name="Kuo R.C."/>
            <person name="Labutti K."/>
            <person name="Haridas S."/>
            <person name="Kuo A."/>
            <person name="Salamov A."/>
            <person name="Ahrendt S.R."/>
            <person name="Lipzen A."/>
            <person name="Sullivan W."/>
            <person name="Andreopoulos W.B."/>
            <person name="Clum A."/>
            <person name="Lindquist E."/>
            <person name="Daum C."/>
            <person name="Ramamoorthy G.K."/>
            <person name="Gryganskyi A."/>
            <person name="Culley D."/>
            <person name="Magnuson J.K."/>
            <person name="James T.Y."/>
            <person name="O'Malley M.A."/>
            <person name="Stajich J.E."/>
            <person name="Spatafora J.W."/>
            <person name="Visel A."/>
            <person name="Grigoriev I.V."/>
        </authorList>
    </citation>
    <scope>NUCLEOTIDE SEQUENCE [LARGE SCALE GENOMIC DNA]</scope>
    <source>
        <strain evidence="17 18">NRRL 1336</strain>
    </source>
</reference>
<dbReference type="AlphaFoldDB" id="A0A1X2J300"/>
<dbReference type="Pfam" id="PF01764">
    <property type="entry name" value="Lipase_3"/>
    <property type="match status" value="1"/>
</dbReference>
<dbReference type="PROSITE" id="PS50004">
    <property type="entry name" value="C2"/>
    <property type="match status" value="1"/>
</dbReference>
<dbReference type="GO" id="GO:0046872">
    <property type="term" value="F:metal ion binding"/>
    <property type="evidence" value="ECO:0007669"/>
    <property type="project" value="UniProtKB-KW"/>
</dbReference>
<evidence type="ECO:0000313" key="18">
    <source>
        <dbReference type="Proteomes" id="UP000193560"/>
    </source>
</evidence>
<dbReference type="GO" id="GO:0019369">
    <property type="term" value="P:arachidonate metabolic process"/>
    <property type="evidence" value="ECO:0007669"/>
    <property type="project" value="TreeGrafter"/>
</dbReference>
<comment type="cofactor">
    <cofactor evidence="1">
        <name>Ca(2+)</name>
        <dbReference type="ChEBI" id="CHEBI:29108"/>
    </cofactor>
</comment>
<gene>
    <name evidence="17" type="ORF">BCR42DRAFT_364894</name>
</gene>
<dbReference type="GO" id="GO:0046340">
    <property type="term" value="P:diacylglycerol catabolic process"/>
    <property type="evidence" value="ECO:0007669"/>
    <property type="project" value="TreeGrafter"/>
</dbReference>
<keyword evidence="4" id="KW-0597">Phosphoprotein</keyword>